<dbReference type="Proteomes" id="UP000684084">
    <property type="component" value="Unassembled WGS sequence"/>
</dbReference>
<dbReference type="SMART" id="SM00458">
    <property type="entry name" value="RICIN"/>
    <property type="match status" value="1"/>
</dbReference>
<sequence>MTNYYWIIARHSQLALEVEGGNISNGAKIVQFTKKSELDPTVDTQLWYFNGGYITNKRSGLVLSIAEMKIGDCAQIIQHEKYVPSTAQEWDYDYKDNTISLKSNRKFVLDVTGGKCDNHTPIILCYKHGGGNQQFILEKWNDVSLVENIVECIIDNCKFLPKLSQNFLEILNDDEYYDINIEVANKKKNDGTLMHIKLPNILPDIFEIILRYIYSGRLSLKEN</sequence>
<reference evidence="2" key="1">
    <citation type="submission" date="2020-05" db="EMBL/GenBank/DDBJ databases">
        <authorList>
            <person name="Rincon C."/>
            <person name="Sanders R I."/>
            <person name="Robbins C."/>
            <person name="Chaturvedi A."/>
        </authorList>
    </citation>
    <scope>NUCLEOTIDE SEQUENCE</scope>
    <source>
        <strain evidence="2">CHB12</strain>
    </source>
</reference>
<dbReference type="InterPro" id="IPR000772">
    <property type="entry name" value="Ricin_B_lectin"/>
</dbReference>
<evidence type="ECO:0000259" key="1">
    <source>
        <dbReference type="PROSITE" id="PS50097"/>
    </source>
</evidence>
<evidence type="ECO:0000313" key="2">
    <source>
        <dbReference type="EMBL" id="CAB5387779.1"/>
    </source>
</evidence>
<evidence type="ECO:0000313" key="3">
    <source>
        <dbReference type="Proteomes" id="UP000684084"/>
    </source>
</evidence>
<dbReference type="PROSITE" id="PS50097">
    <property type="entry name" value="BTB"/>
    <property type="match status" value="1"/>
</dbReference>
<dbReference type="VEuPathDB" id="FungiDB:RhiirFUN_009740"/>
<dbReference type="OrthoDB" id="9895617at2759"/>
<dbReference type="InterPro" id="IPR000210">
    <property type="entry name" value="BTB/POZ_dom"/>
</dbReference>
<feature type="domain" description="BTB" evidence="1">
    <location>
        <begin position="141"/>
        <end position="222"/>
    </location>
</feature>
<dbReference type="CDD" id="cd00161">
    <property type="entry name" value="beta-trefoil_Ricin-like"/>
    <property type="match status" value="1"/>
</dbReference>
<protein>
    <recommendedName>
        <fullName evidence="1">BTB domain-containing protein</fullName>
    </recommendedName>
</protein>
<proteinExistence type="predicted"/>
<dbReference type="EMBL" id="CAGKOT010000059">
    <property type="protein sequence ID" value="CAB5387779.1"/>
    <property type="molecule type" value="Genomic_DNA"/>
</dbReference>
<organism evidence="2 3">
    <name type="scientific">Rhizophagus irregularis</name>
    <dbReference type="NCBI Taxonomy" id="588596"/>
    <lineage>
        <taxon>Eukaryota</taxon>
        <taxon>Fungi</taxon>
        <taxon>Fungi incertae sedis</taxon>
        <taxon>Mucoromycota</taxon>
        <taxon>Glomeromycotina</taxon>
        <taxon>Glomeromycetes</taxon>
        <taxon>Glomerales</taxon>
        <taxon>Glomeraceae</taxon>
        <taxon>Rhizophagus</taxon>
    </lineage>
</organism>
<dbReference type="PROSITE" id="PS50231">
    <property type="entry name" value="RICIN_B_LECTIN"/>
    <property type="match status" value="1"/>
</dbReference>
<dbReference type="Pfam" id="PF14200">
    <property type="entry name" value="RicinB_lectin_2"/>
    <property type="match status" value="1"/>
</dbReference>
<dbReference type="CDD" id="cd18186">
    <property type="entry name" value="BTB_POZ_ZBTB_KLHL-like"/>
    <property type="match status" value="1"/>
</dbReference>
<dbReference type="AlphaFoldDB" id="A0A915ZS70"/>
<name>A0A915ZS70_9GLOM</name>
<comment type="caution">
    <text evidence="2">The sequence shown here is derived from an EMBL/GenBank/DDBJ whole genome shotgun (WGS) entry which is preliminary data.</text>
</comment>
<accession>A0A915ZS70</accession>
<gene>
    <name evidence="2" type="ORF">CHRIB12_LOCUS20301</name>
</gene>